<proteinExistence type="predicted"/>
<evidence type="ECO:0000313" key="2">
    <source>
        <dbReference type="EnsemblPlants" id="KEH26184"/>
    </source>
</evidence>
<dbReference type="eggNOG" id="KOG1076">
    <property type="taxonomic scope" value="Eukaryota"/>
</dbReference>
<dbReference type="GO" id="GO:0031369">
    <property type="term" value="F:translation initiation factor binding"/>
    <property type="evidence" value="ECO:0007669"/>
    <property type="project" value="InterPro"/>
</dbReference>
<keyword evidence="1" id="KW-0396">Initiation factor</keyword>
<sequence>MDNNDWGRLQESINKINKQLEKFRCVSEKDVIKMMPKLKNNNNHDKIIDADPSITWDTFNKKFKDLVAARRRNKTGRFEQVEQLPTYQNCLMLIQASLVGMCLYVWKKCVQNILVILDILAQQPNIKADDSVEPDEN</sequence>
<dbReference type="GO" id="GO:0003723">
    <property type="term" value="F:RNA binding"/>
    <property type="evidence" value="ECO:0007669"/>
    <property type="project" value="InterPro"/>
</dbReference>
<dbReference type="STRING" id="3880.A0A072U8S3"/>
<dbReference type="PaxDb" id="3880-AES75512"/>
<accession>A0A072U8S3</accession>
<dbReference type="GO" id="GO:0005852">
    <property type="term" value="C:eukaryotic translation initiation factor 3 complex"/>
    <property type="evidence" value="ECO:0007669"/>
    <property type="project" value="InterPro"/>
</dbReference>
<dbReference type="InterPro" id="IPR027516">
    <property type="entry name" value="EIF3C"/>
</dbReference>
<gene>
    <name evidence="1" type="ordered locus">MTR_6g045905</name>
</gene>
<name>A0A072U8S3_MEDTR</name>
<reference evidence="1 3" key="1">
    <citation type="journal article" date="2011" name="Nature">
        <title>The Medicago genome provides insight into the evolution of rhizobial symbioses.</title>
        <authorList>
            <person name="Young N.D."/>
            <person name="Debelle F."/>
            <person name="Oldroyd G.E."/>
            <person name="Geurts R."/>
            <person name="Cannon S.B."/>
            <person name="Udvardi M.K."/>
            <person name="Benedito V.A."/>
            <person name="Mayer K.F."/>
            <person name="Gouzy J."/>
            <person name="Schoof H."/>
            <person name="Van de Peer Y."/>
            <person name="Proost S."/>
            <person name="Cook D.R."/>
            <person name="Meyers B.C."/>
            <person name="Spannagl M."/>
            <person name="Cheung F."/>
            <person name="De Mita S."/>
            <person name="Krishnakumar V."/>
            <person name="Gundlach H."/>
            <person name="Zhou S."/>
            <person name="Mudge J."/>
            <person name="Bharti A.K."/>
            <person name="Murray J.D."/>
            <person name="Naoumkina M.A."/>
            <person name="Rosen B."/>
            <person name="Silverstein K.A."/>
            <person name="Tang H."/>
            <person name="Rombauts S."/>
            <person name="Zhao P.X."/>
            <person name="Zhou P."/>
            <person name="Barbe V."/>
            <person name="Bardou P."/>
            <person name="Bechner M."/>
            <person name="Bellec A."/>
            <person name="Berger A."/>
            <person name="Berges H."/>
            <person name="Bidwell S."/>
            <person name="Bisseling T."/>
            <person name="Choisne N."/>
            <person name="Couloux A."/>
            <person name="Denny R."/>
            <person name="Deshpande S."/>
            <person name="Dai X."/>
            <person name="Doyle J.J."/>
            <person name="Dudez A.M."/>
            <person name="Farmer A.D."/>
            <person name="Fouteau S."/>
            <person name="Franken C."/>
            <person name="Gibelin C."/>
            <person name="Gish J."/>
            <person name="Goldstein S."/>
            <person name="Gonzalez A.J."/>
            <person name="Green P.J."/>
            <person name="Hallab A."/>
            <person name="Hartog M."/>
            <person name="Hua A."/>
            <person name="Humphray S.J."/>
            <person name="Jeong D.H."/>
            <person name="Jing Y."/>
            <person name="Jocker A."/>
            <person name="Kenton S.M."/>
            <person name="Kim D.J."/>
            <person name="Klee K."/>
            <person name="Lai H."/>
            <person name="Lang C."/>
            <person name="Lin S."/>
            <person name="Macmil S.L."/>
            <person name="Magdelenat G."/>
            <person name="Matthews L."/>
            <person name="McCorrison J."/>
            <person name="Monaghan E.L."/>
            <person name="Mun J.H."/>
            <person name="Najar F.Z."/>
            <person name="Nicholson C."/>
            <person name="Noirot C."/>
            <person name="O'Bleness M."/>
            <person name="Paule C.R."/>
            <person name="Poulain J."/>
            <person name="Prion F."/>
            <person name="Qin B."/>
            <person name="Qu C."/>
            <person name="Retzel E.F."/>
            <person name="Riddle C."/>
            <person name="Sallet E."/>
            <person name="Samain S."/>
            <person name="Samson N."/>
            <person name="Sanders I."/>
            <person name="Saurat O."/>
            <person name="Scarpelli C."/>
            <person name="Schiex T."/>
            <person name="Segurens B."/>
            <person name="Severin A.J."/>
            <person name="Sherrier D.J."/>
            <person name="Shi R."/>
            <person name="Sims S."/>
            <person name="Singer S.R."/>
            <person name="Sinharoy S."/>
            <person name="Sterck L."/>
            <person name="Viollet A."/>
            <person name="Wang B.B."/>
            <person name="Wang K."/>
            <person name="Wang M."/>
            <person name="Wang X."/>
            <person name="Warfsmann J."/>
            <person name="Weissenbach J."/>
            <person name="White D.D."/>
            <person name="White J.D."/>
            <person name="Wiley G.B."/>
            <person name="Wincker P."/>
            <person name="Xing Y."/>
            <person name="Yang L."/>
            <person name="Yao Z."/>
            <person name="Ying F."/>
            <person name="Zhai J."/>
            <person name="Zhou L."/>
            <person name="Zuber A."/>
            <person name="Denarie J."/>
            <person name="Dixon R.A."/>
            <person name="May G.D."/>
            <person name="Schwartz D.C."/>
            <person name="Rogers J."/>
            <person name="Quetier F."/>
            <person name="Town C.D."/>
            <person name="Roe B.A."/>
        </authorList>
    </citation>
    <scope>NUCLEOTIDE SEQUENCE [LARGE SCALE GENOMIC DNA]</scope>
    <source>
        <strain evidence="1">A17</strain>
        <strain evidence="2 3">cv. Jemalong A17</strain>
    </source>
</reference>
<dbReference type="HOGENOM" id="CLU_1868173_0_0_1"/>
<reference evidence="2" key="3">
    <citation type="submission" date="2015-04" db="UniProtKB">
        <authorList>
            <consortium name="EnsemblPlants"/>
        </authorList>
    </citation>
    <scope>IDENTIFICATION</scope>
    <source>
        <strain evidence="2">cv. Jemalong A17</strain>
    </source>
</reference>
<dbReference type="PANTHER" id="PTHR13937">
    <property type="entry name" value="EUKARYOTIC TRANSLATION INITATION FACTOR 3, SUBUNIT 8 EIF3S8 -RELATED"/>
    <property type="match status" value="1"/>
</dbReference>
<evidence type="ECO:0000313" key="1">
    <source>
        <dbReference type="EMBL" id="KEH26184.1"/>
    </source>
</evidence>
<dbReference type="EMBL" id="CM001222">
    <property type="protein sequence ID" value="KEH26184.1"/>
    <property type="molecule type" value="Genomic_DNA"/>
</dbReference>
<dbReference type="Proteomes" id="UP000002051">
    <property type="component" value="Chromosome 6"/>
</dbReference>
<dbReference type="EnsemblPlants" id="KEH26184">
    <property type="protein sequence ID" value="KEH26184"/>
    <property type="gene ID" value="MTR_6g045905"/>
</dbReference>
<dbReference type="AlphaFoldDB" id="A0A072U8S3"/>
<reference evidence="1 3" key="2">
    <citation type="journal article" date="2014" name="BMC Genomics">
        <title>An improved genome release (version Mt4.0) for the model legume Medicago truncatula.</title>
        <authorList>
            <person name="Tang H."/>
            <person name="Krishnakumar V."/>
            <person name="Bidwell S."/>
            <person name="Rosen B."/>
            <person name="Chan A."/>
            <person name="Zhou S."/>
            <person name="Gentzbittel L."/>
            <person name="Childs K.L."/>
            <person name="Yandell M."/>
            <person name="Gundlach H."/>
            <person name="Mayer K.F."/>
            <person name="Schwartz D.C."/>
            <person name="Town C.D."/>
        </authorList>
    </citation>
    <scope>GENOME REANNOTATION</scope>
    <source>
        <strain evidence="1">A17</strain>
        <strain evidence="2 3">cv. Jemalong A17</strain>
    </source>
</reference>
<dbReference type="eggNOG" id="KOG0017">
    <property type="taxonomic scope" value="Eukaryota"/>
</dbReference>
<keyword evidence="3" id="KW-1185">Reference proteome</keyword>
<protein>
    <submittedName>
        <fullName evidence="1">Eukaryotic translation initiation factor 3c</fullName>
    </submittedName>
</protein>
<evidence type="ECO:0000313" key="3">
    <source>
        <dbReference type="Proteomes" id="UP000002051"/>
    </source>
</evidence>
<keyword evidence="1" id="KW-0648">Protein biosynthesis</keyword>
<organism evidence="1 3">
    <name type="scientific">Medicago truncatula</name>
    <name type="common">Barrel medic</name>
    <name type="synonym">Medicago tribuloides</name>
    <dbReference type="NCBI Taxonomy" id="3880"/>
    <lineage>
        <taxon>Eukaryota</taxon>
        <taxon>Viridiplantae</taxon>
        <taxon>Streptophyta</taxon>
        <taxon>Embryophyta</taxon>
        <taxon>Tracheophyta</taxon>
        <taxon>Spermatophyta</taxon>
        <taxon>Magnoliopsida</taxon>
        <taxon>eudicotyledons</taxon>
        <taxon>Gunneridae</taxon>
        <taxon>Pentapetalae</taxon>
        <taxon>rosids</taxon>
        <taxon>fabids</taxon>
        <taxon>Fabales</taxon>
        <taxon>Fabaceae</taxon>
        <taxon>Papilionoideae</taxon>
        <taxon>50 kb inversion clade</taxon>
        <taxon>NPAAA clade</taxon>
        <taxon>Hologalegina</taxon>
        <taxon>IRL clade</taxon>
        <taxon>Trifolieae</taxon>
        <taxon>Medicago</taxon>
    </lineage>
</organism>
<dbReference type="GO" id="GO:0003743">
    <property type="term" value="F:translation initiation factor activity"/>
    <property type="evidence" value="ECO:0007669"/>
    <property type="project" value="UniProtKB-KW"/>
</dbReference>
<dbReference type="PANTHER" id="PTHR13937:SF0">
    <property type="entry name" value="EUKARYOTIC TRANSLATION INITIATION FACTOR 3 SUBUNIT C-RELATED"/>
    <property type="match status" value="1"/>
</dbReference>